<dbReference type="InterPro" id="IPR036163">
    <property type="entry name" value="HMA_dom_sf"/>
</dbReference>
<proteinExistence type="predicted"/>
<dbReference type="SUPFAM" id="SSF55008">
    <property type="entry name" value="HMA, heavy metal-associated domain"/>
    <property type="match status" value="1"/>
</dbReference>
<dbReference type="Pfam" id="PF00403">
    <property type="entry name" value="HMA"/>
    <property type="match status" value="1"/>
</dbReference>
<dbReference type="PROSITE" id="PS50846">
    <property type="entry name" value="HMA_2"/>
    <property type="match status" value="1"/>
</dbReference>
<name>A0A4S3M7P9_9RHOB</name>
<dbReference type="AlphaFoldDB" id="A0A4S3M7P9"/>
<dbReference type="GO" id="GO:0046872">
    <property type="term" value="F:metal ion binding"/>
    <property type="evidence" value="ECO:0007669"/>
    <property type="project" value="InterPro"/>
</dbReference>
<dbReference type="InterPro" id="IPR006121">
    <property type="entry name" value="HMA_dom"/>
</dbReference>
<keyword evidence="3" id="KW-1185">Reference proteome</keyword>
<reference evidence="2 3" key="1">
    <citation type="submission" date="2019-04" db="EMBL/GenBank/DDBJ databases">
        <title>Draft genome sequence of Youngimonas vesicularis.</title>
        <authorList>
            <person name="Hameed A."/>
        </authorList>
    </citation>
    <scope>NUCLEOTIDE SEQUENCE [LARGE SCALE GENOMIC DNA]</scope>
    <source>
        <strain evidence="2 3">CC-AMW-E</strain>
    </source>
</reference>
<dbReference type="RefSeq" id="WP_136339754.1">
    <property type="nucleotide sequence ID" value="NZ_SSMD01000006.1"/>
</dbReference>
<gene>
    <name evidence="2" type="ORF">E7681_13100</name>
</gene>
<evidence type="ECO:0000313" key="2">
    <source>
        <dbReference type="EMBL" id="THD72857.1"/>
    </source>
</evidence>
<dbReference type="Proteomes" id="UP000306113">
    <property type="component" value="Unassembled WGS sequence"/>
</dbReference>
<dbReference type="EMBL" id="SSMD01000006">
    <property type="protein sequence ID" value="THD72857.1"/>
    <property type="molecule type" value="Genomic_DNA"/>
</dbReference>
<dbReference type="Gene3D" id="3.30.70.100">
    <property type="match status" value="1"/>
</dbReference>
<evidence type="ECO:0000259" key="1">
    <source>
        <dbReference type="PROSITE" id="PS50846"/>
    </source>
</evidence>
<feature type="domain" description="HMA" evidence="1">
    <location>
        <begin position="1"/>
        <end position="63"/>
    </location>
</feature>
<accession>A0A4S3M7P9</accession>
<comment type="caution">
    <text evidence="2">The sequence shown here is derived from an EMBL/GenBank/DDBJ whole genome shotgun (WGS) entry which is preliminary data.</text>
</comment>
<sequence>MTKFNVPAMKCGHCTAAIQKSVTEADPTALLEFDIPGRMVEIDSADDAATLLAAIKEAGFEATAA</sequence>
<dbReference type="OrthoDB" id="9801832at2"/>
<protein>
    <submittedName>
        <fullName evidence="2">Copper chaperone</fullName>
    </submittedName>
</protein>
<organism evidence="2 3">
    <name type="scientific">Thalassobius vesicularis</name>
    <dbReference type="NCBI Taxonomy" id="1294297"/>
    <lineage>
        <taxon>Bacteria</taxon>
        <taxon>Pseudomonadati</taxon>
        <taxon>Pseudomonadota</taxon>
        <taxon>Alphaproteobacteria</taxon>
        <taxon>Rhodobacterales</taxon>
        <taxon>Roseobacteraceae</taxon>
        <taxon>Thalassovita</taxon>
    </lineage>
</organism>
<evidence type="ECO:0000313" key="3">
    <source>
        <dbReference type="Proteomes" id="UP000306113"/>
    </source>
</evidence>